<keyword evidence="1" id="KW-0812">Transmembrane</keyword>
<name>A0A1H7I0F0_9SPHI</name>
<keyword evidence="1" id="KW-1133">Transmembrane helix</keyword>
<feature type="transmembrane region" description="Helical" evidence="1">
    <location>
        <begin position="18"/>
        <end position="37"/>
    </location>
</feature>
<organism evidence="2 3">
    <name type="scientific">Parapedobacter koreensis</name>
    <dbReference type="NCBI Taxonomy" id="332977"/>
    <lineage>
        <taxon>Bacteria</taxon>
        <taxon>Pseudomonadati</taxon>
        <taxon>Bacteroidota</taxon>
        <taxon>Sphingobacteriia</taxon>
        <taxon>Sphingobacteriales</taxon>
        <taxon>Sphingobacteriaceae</taxon>
        <taxon>Parapedobacter</taxon>
    </lineage>
</organism>
<sequence>MAAPLIAHRLKASTLVEVLVALVIITLVMAIAATLYAKMGLNRPDNLVNLQLELKAIAAEAKRNRRYDAGHYQLDNGVRIDKEVTPYQTDTLLLLLELKAYKQGTGEVAVYREIIIKDQ</sequence>
<gene>
    <name evidence="2" type="ORF">SAMN05421740_10247</name>
</gene>
<evidence type="ECO:0000256" key="1">
    <source>
        <dbReference type="SAM" id="Phobius"/>
    </source>
</evidence>
<reference evidence="3" key="1">
    <citation type="submission" date="2016-10" db="EMBL/GenBank/DDBJ databases">
        <authorList>
            <person name="Varghese N."/>
            <person name="Submissions S."/>
        </authorList>
    </citation>
    <scope>NUCLEOTIDE SEQUENCE [LARGE SCALE GENOMIC DNA]</scope>
    <source>
        <strain evidence="3">Jip14</strain>
    </source>
</reference>
<keyword evidence="1" id="KW-0472">Membrane</keyword>
<evidence type="ECO:0000313" key="2">
    <source>
        <dbReference type="EMBL" id="SEK54870.1"/>
    </source>
</evidence>
<dbReference type="InterPro" id="IPR012902">
    <property type="entry name" value="N_methyl_site"/>
</dbReference>
<dbReference type="STRING" id="332977.SAMN05421740_10247"/>
<protein>
    <recommendedName>
        <fullName evidence="4">Prepilin-type N-terminal cleavage/methylation domain-containing protein</fullName>
    </recommendedName>
</protein>
<accession>A0A1H7I0F0</accession>
<evidence type="ECO:0008006" key="4">
    <source>
        <dbReference type="Google" id="ProtNLM"/>
    </source>
</evidence>
<proteinExistence type="predicted"/>
<dbReference type="RefSeq" id="WP_090603083.1">
    <property type="nucleotide sequence ID" value="NZ_FNZR01000002.1"/>
</dbReference>
<evidence type="ECO:0000313" key="3">
    <source>
        <dbReference type="Proteomes" id="UP000198916"/>
    </source>
</evidence>
<dbReference type="EMBL" id="FNZR01000002">
    <property type="protein sequence ID" value="SEK54870.1"/>
    <property type="molecule type" value="Genomic_DNA"/>
</dbReference>
<keyword evidence="3" id="KW-1185">Reference proteome</keyword>
<dbReference type="Proteomes" id="UP000198916">
    <property type="component" value="Unassembled WGS sequence"/>
</dbReference>
<dbReference type="Pfam" id="PF07963">
    <property type="entry name" value="N_methyl"/>
    <property type="match status" value="1"/>
</dbReference>
<dbReference type="OrthoDB" id="9931613at2"/>
<dbReference type="AlphaFoldDB" id="A0A1H7I0F0"/>